<name>A0ABZ1VJX1_9ACTN</name>
<dbReference type="Proteomes" id="UP001432292">
    <property type="component" value="Chromosome"/>
</dbReference>
<keyword evidence="2" id="KW-1185">Reference proteome</keyword>
<dbReference type="EMBL" id="CP108473">
    <property type="protein sequence ID" value="WUS23588.1"/>
    <property type="molecule type" value="Genomic_DNA"/>
</dbReference>
<protein>
    <submittedName>
        <fullName evidence="1">Uncharacterized protein</fullName>
    </submittedName>
</protein>
<reference evidence="1" key="1">
    <citation type="submission" date="2022-10" db="EMBL/GenBank/DDBJ databases">
        <title>The complete genomes of actinobacterial strains from the NBC collection.</title>
        <authorList>
            <person name="Joergensen T.S."/>
            <person name="Alvarez Arevalo M."/>
            <person name="Sterndorff E.B."/>
            <person name="Faurdal D."/>
            <person name="Vuksanovic O."/>
            <person name="Mourched A.-S."/>
            <person name="Charusanti P."/>
            <person name="Shaw S."/>
            <person name="Blin K."/>
            <person name="Weber T."/>
        </authorList>
    </citation>
    <scope>NUCLEOTIDE SEQUENCE</scope>
    <source>
        <strain evidence="1">NBC_01256</strain>
    </source>
</reference>
<evidence type="ECO:0000313" key="2">
    <source>
        <dbReference type="Proteomes" id="UP001432292"/>
    </source>
</evidence>
<organism evidence="1 2">
    <name type="scientific">Streptomyces caniferus</name>
    <dbReference type="NCBI Taxonomy" id="285557"/>
    <lineage>
        <taxon>Bacteria</taxon>
        <taxon>Bacillati</taxon>
        <taxon>Actinomycetota</taxon>
        <taxon>Actinomycetes</taxon>
        <taxon>Kitasatosporales</taxon>
        <taxon>Streptomycetaceae</taxon>
        <taxon>Streptomyces</taxon>
    </lineage>
</organism>
<dbReference type="RefSeq" id="WP_328689330.1">
    <property type="nucleotide sequence ID" value="NZ_CP108005.1"/>
</dbReference>
<accession>A0ABZ1VJX1</accession>
<gene>
    <name evidence="1" type="ORF">OG727_15670</name>
</gene>
<proteinExistence type="predicted"/>
<evidence type="ECO:0000313" key="1">
    <source>
        <dbReference type="EMBL" id="WUS23588.1"/>
    </source>
</evidence>
<sequence>MKASRQDFRAARYDTLARKLPGRISQAQALEPAELSATAVADLYNIATRLCIKLGEDGLVAITADRALASARIGGDALTIAEAHRMVSSAWRRQGHLARATDISVRAAQDVRADRSSSETARLSASVSLLATAAYTAAKMGDRPAIWRRAS</sequence>